<dbReference type="EMBL" id="JBBWYZ010000008">
    <property type="protein sequence ID" value="MEK9511977.1"/>
    <property type="molecule type" value="Genomic_DNA"/>
</dbReference>
<comment type="caution">
    <text evidence="1">The sequence shown here is derived from an EMBL/GenBank/DDBJ whole genome shotgun (WGS) entry which is preliminary data.</text>
</comment>
<sequence length="73" mass="8435">MKRSRAQLLQCTIVGWVKRSRAQLLQCTIVGWVKRRETQLSHCRLGEAQRNPTSPAVINQVSVKKPVNFPHLW</sequence>
<name>A0ABU9EKQ7_LIMFS</name>
<dbReference type="RefSeq" id="WP_368662972.1">
    <property type="nucleotide sequence ID" value="NZ_JBBWYZ010000008.1"/>
</dbReference>
<evidence type="ECO:0008006" key="3">
    <source>
        <dbReference type="Google" id="ProtNLM"/>
    </source>
</evidence>
<protein>
    <recommendedName>
        <fullName evidence="3">Secreted protein</fullName>
    </recommendedName>
</protein>
<reference evidence="1 2" key="1">
    <citation type="journal article" date="2024" name="Front. Microbiol.">
        <title>Transcriptomic insights into the dominance of two phototrophs throughout the water column of a tropical hypersaline-alkaline crater lake (Dziani Dzaha, Mayotte).</title>
        <authorList>
            <person name="Duperron S."/>
            <person name="Halary S."/>
            <person name="Bouly J.-P."/>
            <person name="Roussel T."/>
            <person name="Hugoni M."/>
            <person name="Bruto M."/>
            <person name="Oger P."/>
            <person name="Duval C."/>
            <person name="Woo A."/>
            <person name="Jezequiel D."/>
            <person name="Ader M."/>
            <person name="Leboulanger C."/>
            <person name="Agogue H."/>
            <person name="Grossi V."/>
            <person name="Trousselier M."/>
            <person name="Bernard C."/>
        </authorList>
    </citation>
    <scope>NUCLEOTIDE SEQUENCE [LARGE SCALE GENOMIC DNA]</scope>
    <source>
        <strain evidence="1 2">PMC 851.14</strain>
    </source>
</reference>
<proteinExistence type="predicted"/>
<accession>A0ABU9EKQ7</accession>
<evidence type="ECO:0000313" key="1">
    <source>
        <dbReference type="EMBL" id="MEK9511977.1"/>
    </source>
</evidence>
<keyword evidence="2" id="KW-1185">Reference proteome</keyword>
<dbReference type="Proteomes" id="UP001387447">
    <property type="component" value="Unassembled WGS sequence"/>
</dbReference>
<evidence type="ECO:0000313" key="2">
    <source>
        <dbReference type="Proteomes" id="UP001387447"/>
    </source>
</evidence>
<gene>
    <name evidence="1" type="ORF">AAEJ74_09840</name>
</gene>
<organism evidence="1 2">
    <name type="scientific">Limnospira fusiformis PMC 851.14</name>
    <dbReference type="NCBI Taxonomy" id="2219512"/>
    <lineage>
        <taxon>Bacteria</taxon>
        <taxon>Bacillati</taxon>
        <taxon>Cyanobacteriota</taxon>
        <taxon>Cyanophyceae</taxon>
        <taxon>Oscillatoriophycideae</taxon>
        <taxon>Oscillatoriales</taxon>
        <taxon>Sirenicapillariaceae</taxon>
        <taxon>Limnospira</taxon>
    </lineage>
</organism>